<evidence type="ECO:0000313" key="1">
    <source>
        <dbReference type="EMBL" id="SEW52933.1"/>
    </source>
</evidence>
<accession>A0A1I0S9Z0</accession>
<dbReference type="OrthoDB" id="9796999at2"/>
<organism evidence="1 2">
    <name type="scientific">Chitinophaga arvensicola</name>
    <dbReference type="NCBI Taxonomy" id="29529"/>
    <lineage>
        <taxon>Bacteria</taxon>
        <taxon>Pseudomonadati</taxon>
        <taxon>Bacteroidota</taxon>
        <taxon>Chitinophagia</taxon>
        <taxon>Chitinophagales</taxon>
        <taxon>Chitinophagaceae</taxon>
        <taxon>Chitinophaga</taxon>
    </lineage>
</organism>
<sequence length="192" mass="22278">MATPKELSEHFFETQQEWEKWLAKNHSQPDGVWLRMYKKETNIPSINYAQALEEALCYGWIDGMAKSVDAQSFIQKFTPRRPKSNWSERNTKHIERLTAAGKMKPSGIAEVEKAKADGRWEQAYAASSNASIPEDFLAALKKNKKAQAFYDTLNKQNLFAIYFRLHSAKKPETRAKRIAEFIAKLERHEKFH</sequence>
<dbReference type="RefSeq" id="WP_089899965.1">
    <property type="nucleotide sequence ID" value="NZ_FOJG01000002.1"/>
</dbReference>
<gene>
    <name evidence="1" type="ORF">SAMN04488122_5247</name>
</gene>
<name>A0A1I0S9Z0_9BACT</name>
<dbReference type="Pfam" id="PF13376">
    <property type="entry name" value="OmdA"/>
    <property type="match status" value="1"/>
</dbReference>
<evidence type="ECO:0000313" key="2">
    <source>
        <dbReference type="Proteomes" id="UP000199310"/>
    </source>
</evidence>
<dbReference type="Proteomes" id="UP000199310">
    <property type="component" value="Unassembled WGS sequence"/>
</dbReference>
<proteinExistence type="predicted"/>
<reference evidence="2" key="1">
    <citation type="submission" date="2016-10" db="EMBL/GenBank/DDBJ databases">
        <authorList>
            <person name="Varghese N."/>
            <person name="Submissions S."/>
        </authorList>
    </citation>
    <scope>NUCLEOTIDE SEQUENCE [LARGE SCALE GENOMIC DNA]</scope>
    <source>
        <strain evidence="2">DSM 3695</strain>
    </source>
</reference>
<dbReference type="EMBL" id="FOJG01000002">
    <property type="protein sequence ID" value="SEW52933.1"/>
    <property type="molecule type" value="Genomic_DNA"/>
</dbReference>
<keyword evidence="2" id="KW-1185">Reference proteome</keyword>
<protein>
    <submittedName>
        <fullName evidence="1">Uncharacterized conserved protein YdeI, YjbR/CyaY-like superfamily, DUF1801 family</fullName>
    </submittedName>
</protein>
<dbReference type="AlphaFoldDB" id="A0A1I0S9Z0"/>